<sequence>MPKLTMDVLDIQRKERSVGIVAMLREFVDEHRMLVVDIFVELENVEIGDSIAINVLLKDSGVLFSSTYIVGMYCDALACANGAR</sequence>
<keyword evidence="2" id="KW-1185">Reference proteome</keyword>
<reference evidence="2" key="1">
    <citation type="journal article" date="2018" name="Gigascience">
        <title>Genome assembly of the Pink Ipe (Handroanthus impetiginosus, Bignoniaceae), a highly valued, ecologically keystone Neotropical timber forest tree.</title>
        <authorList>
            <person name="Silva-Junior O.B."/>
            <person name="Grattapaglia D."/>
            <person name="Novaes E."/>
            <person name="Collevatti R.G."/>
        </authorList>
    </citation>
    <scope>NUCLEOTIDE SEQUENCE [LARGE SCALE GENOMIC DNA]</scope>
    <source>
        <strain evidence="2">cv. UFG-1</strain>
    </source>
</reference>
<name>A0A2G9HKJ5_9LAMI</name>
<organism evidence="1 2">
    <name type="scientific">Handroanthus impetiginosus</name>
    <dbReference type="NCBI Taxonomy" id="429701"/>
    <lineage>
        <taxon>Eukaryota</taxon>
        <taxon>Viridiplantae</taxon>
        <taxon>Streptophyta</taxon>
        <taxon>Embryophyta</taxon>
        <taxon>Tracheophyta</taxon>
        <taxon>Spermatophyta</taxon>
        <taxon>Magnoliopsida</taxon>
        <taxon>eudicotyledons</taxon>
        <taxon>Gunneridae</taxon>
        <taxon>Pentapetalae</taxon>
        <taxon>asterids</taxon>
        <taxon>lamiids</taxon>
        <taxon>Lamiales</taxon>
        <taxon>Bignoniaceae</taxon>
        <taxon>Crescentiina</taxon>
        <taxon>Tabebuia alliance</taxon>
        <taxon>Handroanthus</taxon>
    </lineage>
</organism>
<comment type="caution">
    <text evidence="1">The sequence shown here is derived from an EMBL/GenBank/DDBJ whole genome shotgun (WGS) entry which is preliminary data.</text>
</comment>
<evidence type="ECO:0000313" key="2">
    <source>
        <dbReference type="Proteomes" id="UP000231279"/>
    </source>
</evidence>
<dbReference type="EMBL" id="NKXS01001567">
    <property type="protein sequence ID" value="PIN17953.1"/>
    <property type="molecule type" value="Genomic_DNA"/>
</dbReference>
<gene>
    <name evidence="1" type="ORF">CDL12_09393</name>
</gene>
<protein>
    <submittedName>
        <fullName evidence="1">Uncharacterized protein</fullName>
    </submittedName>
</protein>
<dbReference type="Proteomes" id="UP000231279">
    <property type="component" value="Unassembled WGS sequence"/>
</dbReference>
<dbReference type="AlphaFoldDB" id="A0A2G9HKJ5"/>
<proteinExistence type="predicted"/>
<evidence type="ECO:0000313" key="1">
    <source>
        <dbReference type="EMBL" id="PIN17953.1"/>
    </source>
</evidence>
<accession>A0A2G9HKJ5</accession>